<dbReference type="Pfam" id="PF02754">
    <property type="entry name" value="CCG"/>
    <property type="match status" value="2"/>
</dbReference>
<dbReference type="PROSITE" id="PS00198">
    <property type="entry name" value="4FE4S_FER_1"/>
    <property type="match status" value="1"/>
</dbReference>
<dbReference type="AlphaFoldDB" id="A0A494XK75"/>
<evidence type="ECO:0000256" key="4">
    <source>
        <dbReference type="ARBA" id="ARBA00023004"/>
    </source>
</evidence>
<proteinExistence type="predicted"/>
<sequence>MPHKEGSLEAPTRHPLDWRSVEFYDQASIDRELGRVFDICAGCRRCVSLCGAFPTLFDLVDATESGEAHDVDPQAYPKVVDQCYLCDLCYMTKCPYVPPHPWNVDFPHLMLRAKAARYKRGEVPLRDKVLSNTDALGHFAGIPVVTQTVNAVNRMKPARAALEATLAVDRHAWLPDFAARKFRRAAKASPAAPVRDGERTPGKVAIYATCYVNFNEPGIGHDLLALLAHNEVPYELVASEACCGMPLLEQGNLDGVAAKKEKNIPVLARYAREGYALIGAVPSCVLMYKHELPLMFPEDEDVKAVSEAFWDPFEYFVSRHRDGLLKTDFKHELGKVSYHVPCHGRVQNLGRKTFDALSLVPGTEIKVVERCSGHAGTFGVKKEFHATAMRIGTPVFKAMAEPEPAYIASDCQLAGHHIAQGIEEAGLNPAPLAHPLTLLRKAYGI</sequence>
<keyword evidence="4" id="KW-0408">Iron</keyword>
<name>A0A494XK75_9BURK</name>
<keyword evidence="3" id="KW-0677">Repeat</keyword>
<dbReference type="Proteomes" id="UP000280434">
    <property type="component" value="Unassembled WGS sequence"/>
</dbReference>
<evidence type="ECO:0000313" key="7">
    <source>
        <dbReference type="EMBL" id="RKP48484.1"/>
    </source>
</evidence>
<evidence type="ECO:0000256" key="5">
    <source>
        <dbReference type="ARBA" id="ARBA00023014"/>
    </source>
</evidence>
<feature type="domain" description="Cysteine-rich" evidence="6">
    <location>
        <begin position="204"/>
        <end position="287"/>
    </location>
</feature>
<evidence type="ECO:0000259" key="6">
    <source>
        <dbReference type="Pfam" id="PF02754"/>
    </source>
</evidence>
<keyword evidence="8" id="KW-1185">Reference proteome</keyword>
<keyword evidence="2" id="KW-0479">Metal-binding</keyword>
<evidence type="ECO:0000313" key="8">
    <source>
        <dbReference type="Proteomes" id="UP000280434"/>
    </source>
</evidence>
<organism evidence="7 8">
    <name type="scientific">Trinickia fusca</name>
    <dbReference type="NCBI Taxonomy" id="2419777"/>
    <lineage>
        <taxon>Bacteria</taxon>
        <taxon>Pseudomonadati</taxon>
        <taxon>Pseudomonadota</taxon>
        <taxon>Betaproteobacteria</taxon>
        <taxon>Burkholderiales</taxon>
        <taxon>Burkholderiaceae</taxon>
        <taxon>Trinickia</taxon>
    </lineage>
</organism>
<reference evidence="7 8" key="1">
    <citation type="submission" date="2018-10" db="EMBL/GenBank/DDBJ databases">
        <title>Paraburkholderia sp. 7MK8-2, isolated from soil.</title>
        <authorList>
            <person name="Gao Z.-H."/>
            <person name="Qiu L.-H."/>
        </authorList>
    </citation>
    <scope>NUCLEOTIDE SEQUENCE [LARGE SCALE GENOMIC DNA]</scope>
    <source>
        <strain evidence="7 8">7MK8-2</strain>
    </source>
</reference>
<comment type="caution">
    <text evidence="7">The sequence shown here is derived from an EMBL/GenBank/DDBJ whole genome shotgun (WGS) entry which is preliminary data.</text>
</comment>
<dbReference type="InterPro" id="IPR004017">
    <property type="entry name" value="Cys_rich_dom"/>
</dbReference>
<evidence type="ECO:0000256" key="3">
    <source>
        <dbReference type="ARBA" id="ARBA00022737"/>
    </source>
</evidence>
<dbReference type="GO" id="GO:0016491">
    <property type="term" value="F:oxidoreductase activity"/>
    <property type="evidence" value="ECO:0007669"/>
    <property type="project" value="UniProtKB-ARBA"/>
</dbReference>
<dbReference type="InterPro" id="IPR017900">
    <property type="entry name" value="4Fe4S_Fe_S_CS"/>
</dbReference>
<evidence type="ECO:0000256" key="1">
    <source>
        <dbReference type="ARBA" id="ARBA00022485"/>
    </source>
</evidence>
<gene>
    <name evidence="7" type="ORF">D7S89_13420</name>
</gene>
<dbReference type="EMBL" id="RBZV01000004">
    <property type="protein sequence ID" value="RKP48484.1"/>
    <property type="molecule type" value="Genomic_DNA"/>
</dbReference>
<evidence type="ECO:0000256" key="2">
    <source>
        <dbReference type="ARBA" id="ARBA00022723"/>
    </source>
</evidence>
<dbReference type="OrthoDB" id="9765258at2"/>
<feature type="domain" description="Cysteine-rich" evidence="6">
    <location>
        <begin position="336"/>
        <end position="412"/>
    </location>
</feature>
<dbReference type="PANTHER" id="PTHR32479:SF19">
    <property type="entry name" value="ANAEROBIC GLYCEROL-3-PHOSPHATE DEHYDROGENASE SUBUNIT C"/>
    <property type="match status" value="1"/>
</dbReference>
<keyword evidence="5" id="KW-0411">Iron-sulfur</keyword>
<dbReference type="GO" id="GO:0046872">
    <property type="term" value="F:metal ion binding"/>
    <property type="evidence" value="ECO:0007669"/>
    <property type="project" value="UniProtKB-KW"/>
</dbReference>
<dbReference type="PANTHER" id="PTHR32479">
    <property type="entry name" value="GLYCOLATE OXIDASE IRON-SULFUR SUBUNIT"/>
    <property type="match status" value="1"/>
</dbReference>
<accession>A0A494XK75</accession>
<dbReference type="GO" id="GO:0051539">
    <property type="term" value="F:4 iron, 4 sulfur cluster binding"/>
    <property type="evidence" value="ECO:0007669"/>
    <property type="project" value="UniProtKB-KW"/>
</dbReference>
<keyword evidence="1" id="KW-0004">4Fe-4S</keyword>
<dbReference type="RefSeq" id="WP_121278333.1">
    <property type="nucleotide sequence ID" value="NZ_RBZV01000004.1"/>
</dbReference>
<protein>
    <submittedName>
        <fullName evidence="7">Fe-S oxidoreductase</fullName>
    </submittedName>
</protein>